<feature type="compositionally biased region" description="Polar residues" evidence="5">
    <location>
        <begin position="706"/>
        <end position="715"/>
    </location>
</feature>
<keyword evidence="2 6" id="KW-0812">Transmembrane</keyword>
<feature type="region of interest" description="Disordered" evidence="5">
    <location>
        <begin position="1030"/>
        <end position="1093"/>
    </location>
</feature>
<feature type="region of interest" description="Disordered" evidence="5">
    <location>
        <begin position="1163"/>
        <end position="1302"/>
    </location>
</feature>
<feature type="region of interest" description="Disordered" evidence="5">
    <location>
        <begin position="1576"/>
        <end position="1596"/>
    </location>
</feature>
<protein>
    <submittedName>
        <fullName evidence="9">DC-STAMP domain-containing protein 2</fullName>
    </submittedName>
</protein>
<evidence type="ECO:0000313" key="9">
    <source>
        <dbReference type="EMBL" id="KOC66512.1"/>
    </source>
</evidence>
<dbReference type="STRING" id="597456.A0A0L7R6J2"/>
<dbReference type="OrthoDB" id="7602971at2759"/>
<organism evidence="9 10">
    <name type="scientific">Habropoda laboriosa</name>
    <dbReference type="NCBI Taxonomy" id="597456"/>
    <lineage>
        <taxon>Eukaryota</taxon>
        <taxon>Metazoa</taxon>
        <taxon>Ecdysozoa</taxon>
        <taxon>Arthropoda</taxon>
        <taxon>Hexapoda</taxon>
        <taxon>Insecta</taxon>
        <taxon>Pterygota</taxon>
        <taxon>Neoptera</taxon>
        <taxon>Endopterygota</taxon>
        <taxon>Hymenoptera</taxon>
        <taxon>Apocrita</taxon>
        <taxon>Aculeata</taxon>
        <taxon>Apoidea</taxon>
        <taxon>Anthophila</taxon>
        <taxon>Apidae</taxon>
        <taxon>Habropoda</taxon>
    </lineage>
</organism>
<accession>A0A0L7R6J2</accession>
<proteinExistence type="predicted"/>
<dbReference type="Proteomes" id="UP000053825">
    <property type="component" value="Unassembled WGS sequence"/>
</dbReference>
<feature type="compositionally biased region" description="Basic and acidic residues" evidence="5">
    <location>
        <begin position="1174"/>
        <end position="1190"/>
    </location>
</feature>
<sequence length="1845" mass="213534">MAFFQLLLQARKLEKTRQRYEDEKLTSIEISKGDRPRYTLKQRFRRRKLRCVVFLLLPQFFSKRGRQALMAYAFILAITGPVKNTLHNTAVLSESLTCAQEQLKEAVKSVIDLAKQPFYALRDAISKVVKSVKQVVKKIKQTLIAIKRLVLSILKVITAVFQWLGSVINMCNKKLGTPFDRCQSVFEGAVADCKAKLGPILGIVCNVTYVVSTLCYVVKPLDFICMLVSYVADTIVETVRSKIKKFTMHMKAMFYVKVKFSHSFHFETNQSSTVRDVSTSIATEIRSRTDTLFGFFDWINFLTSFFVFFILLRVMRYRFKWLTSERFDNRYITDDLRTIDLIRARQEKETVLPLNPREKNKYAPLSSVFLIKSEKTKLARSVVFLGLATIKLAAYMAIDYSLYWVLHTIQVYGRFESKVGRPSMVTIHVSGEGYLSDLYRSIVNAFTPHGKDAEIDTMLCLPDPIPPNLDKYTQIVVLVIFCWLIAFFEPYGLRLRHVVLCQYYPERAKQRATWLYNHIIRSRGSFLKFARRQLRRKFGYGGKEKTERVTFKERLWASCPFLNMCFPVKQDMCLLCAAVERSDDNPHVKCPTPGCVGLFCTQCFADLQNMCTICRSPLEYGDLSDMSEEKDSSEDQFEIATVKAEEEEEEEEDEEIPMEEEEEVAIEEEEVKAPIEEEEEEEMKAEKDVAEQTDDKYAEDLDRSSESTYSYTYQDESPEELEIEKRREPFRDVEAQRIRDDVTIQIFNEPFVRESSSSCGSPTSGFVVRAHRKVRAKVKDSDSSMSIGDWSSEEISEEEVIHIEVDDDSEELLPRDREDKRKLGRINRIVGAVARIPWLGKAEEKPCEGLQRRRPSLMKKIVDMLRRKRSMPVQSYRRIRKTKDSSSSTSCSCDDEKEVLLNVQDRESDGRYLTKRKSRASCEMENFNRGISCRQKFTTKELPRYLESAARGTCYFEVDEREDSRPRKCVRQVEDTNELSDTRASLGVRKKDAWNVTEDDELGPCTCTSEITFETSEDKGVYSLGMTTVSEHTDSTSKTITKDTDDGTSKAVTKTETESVSKSDTDYSEETEFTSSELGESKDLDETDEEKSGLEEKVLDKIKARKIPTKDVKTLSVREATEKAEEVEPKSEEETVRTIYTRAESPSLYDPLAGLELYGVGHKSKKSRKKRAVKKETSQAEVERTEEKSRLSGGFSGLFKKISEHGDNTKEKTVIDSRIVERRVDKATDLPDRSRSTQTKFHKRDSKDKRFEENIGISEASRPKKLSRELNKEDKREGKRYRRRCKADRIKRASSKRRKCSCSDKSTITDVEEFYPCATSERSEFKSTDPPQDTSEIFSERPRDYRTDDYRSSALETPLEHRRMDQRFEVPVLKKYLPMYQSPELIEELKRHDRMRLIREREARRHRIERPSRLSHSTLIRSKINDPRTRCSVARNSPVSLTEQDEELPYQRTQAYKNVLCEFEKRTGYREDRRKSEDSVPLIRLSQKADKSKTVEQLYPPENRRSFPPPLPPDAAAHSDPKEQVASAERNGKQVPEAEEKEKKDEVEDEIKDEDKSDEKIRPLVVKEVCDEKSCAKENCSPDSCEKPVQKSSQQSEDKIIHMKLTELINSSIQEAMQTIVKQWVDKSVCDAKNEGIPVKIRHENRPRTTQDQLNDRSRVSKASRLRERYKNVRSSPQKLHDKKGNVLEEIRNKRHSKSANNVKTDNRRMTGNVNIYICSEANENAQVTIPFSLPVKYLSFPILLCSKPENKRKRKHARNRARRQRPNSRKFRRVNWSHAFVTNVENPRSRILSILCRGRRRAATIVLYALAFPSTQTRLARAIVLSKSAVHSIRTSVQRTRNPL</sequence>
<evidence type="ECO:0000256" key="5">
    <source>
        <dbReference type="SAM" id="MobiDB-lite"/>
    </source>
</evidence>
<feature type="region of interest" description="Disordered" evidence="5">
    <location>
        <begin position="1640"/>
        <end position="1664"/>
    </location>
</feature>
<dbReference type="InterPro" id="IPR012858">
    <property type="entry name" value="DC_STAMP-like"/>
</dbReference>
<feature type="compositionally biased region" description="Basic residues" evidence="5">
    <location>
        <begin position="1163"/>
        <end position="1173"/>
    </location>
</feature>
<feature type="compositionally biased region" description="Basic and acidic residues" evidence="5">
    <location>
        <begin position="1641"/>
        <end position="1664"/>
    </location>
</feature>
<reference evidence="9 10" key="1">
    <citation type="submission" date="2015-07" db="EMBL/GenBank/DDBJ databases">
        <title>The genome of Habropoda laboriosa.</title>
        <authorList>
            <person name="Pan H."/>
            <person name="Kapheim K."/>
        </authorList>
    </citation>
    <scope>NUCLEOTIDE SEQUENCE [LARGE SCALE GENOMIC DNA]</scope>
    <source>
        <strain evidence="9">0110345459</strain>
    </source>
</reference>
<dbReference type="InterPro" id="IPR058842">
    <property type="entry name" value="DCST1_C"/>
</dbReference>
<feature type="compositionally biased region" description="Basic residues" evidence="5">
    <location>
        <begin position="1751"/>
        <end position="1769"/>
    </location>
</feature>
<dbReference type="GO" id="GO:0016020">
    <property type="term" value="C:membrane"/>
    <property type="evidence" value="ECO:0007669"/>
    <property type="project" value="UniProtKB-SubCell"/>
</dbReference>
<feature type="compositionally biased region" description="Acidic residues" evidence="5">
    <location>
        <begin position="645"/>
        <end position="683"/>
    </location>
</feature>
<feature type="compositionally biased region" description="Basic and acidic residues" evidence="5">
    <location>
        <begin position="1266"/>
        <end position="1277"/>
    </location>
</feature>
<comment type="subcellular location">
    <subcellularLocation>
        <location evidence="1">Membrane</location>
        <topology evidence="1">Multi-pass membrane protein</topology>
    </subcellularLocation>
</comment>
<dbReference type="PANTHER" id="PTHR21041:SF9">
    <property type="entry name" value="DENDRITIC CELL-SPECIFIC TRANSMEMBRANE PROTEIN-LIKE DOMAIN-CONTAINING PROTEIN"/>
    <property type="match status" value="1"/>
</dbReference>
<feature type="compositionally biased region" description="Basic and acidic residues" evidence="5">
    <location>
        <begin position="1338"/>
        <end position="1351"/>
    </location>
</feature>
<dbReference type="PANTHER" id="PTHR21041">
    <property type="entry name" value="DENDRITIC CELL-SPECIFIC TRANSMEMBRANE PROTEIN"/>
    <property type="match status" value="1"/>
</dbReference>
<dbReference type="Pfam" id="PF26037">
    <property type="entry name" value="zf-RING_DCST1_C"/>
    <property type="match status" value="1"/>
</dbReference>
<feature type="region of interest" description="Disordered" evidence="5">
    <location>
        <begin position="642"/>
        <end position="728"/>
    </location>
</feature>
<evidence type="ECO:0000259" key="8">
    <source>
        <dbReference type="Pfam" id="PF26037"/>
    </source>
</evidence>
<evidence type="ECO:0000256" key="6">
    <source>
        <dbReference type="SAM" id="Phobius"/>
    </source>
</evidence>
<keyword evidence="3 6" id="KW-1133">Transmembrane helix</keyword>
<keyword evidence="4 6" id="KW-0472">Membrane</keyword>
<feature type="region of interest" description="Disordered" evidence="5">
    <location>
        <begin position="1470"/>
        <end position="1559"/>
    </location>
</feature>
<evidence type="ECO:0000256" key="3">
    <source>
        <dbReference type="ARBA" id="ARBA00022989"/>
    </source>
</evidence>
<feature type="domain" description="E3 ubiquitin-protein ligase DCST1-like C-terminal" evidence="8">
    <location>
        <begin position="572"/>
        <end position="617"/>
    </location>
</feature>
<evidence type="ECO:0000256" key="4">
    <source>
        <dbReference type="ARBA" id="ARBA00023136"/>
    </source>
</evidence>
<feature type="transmembrane region" description="Helical" evidence="6">
    <location>
        <begin position="292"/>
        <end position="312"/>
    </location>
</feature>
<feature type="domain" description="Dendritic cell-specific transmembrane protein-like" evidence="7">
    <location>
        <begin position="327"/>
        <end position="516"/>
    </location>
</feature>
<evidence type="ECO:0000259" key="7">
    <source>
        <dbReference type="Pfam" id="PF07782"/>
    </source>
</evidence>
<evidence type="ECO:0000313" key="10">
    <source>
        <dbReference type="Proteomes" id="UP000053825"/>
    </source>
</evidence>
<feature type="region of interest" description="Disordered" evidence="5">
    <location>
        <begin position="1750"/>
        <end position="1769"/>
    </location>
</feature>
<gene>
    <name evidence="9" type="ORF">WH47_08905</name>
</gene>
<dbReference type="Pfam" id="PF26039">
    <property type="entry name" value="Dcst2"/>
    <property type="match status" value="1"/>
</dbReference>
<dbReference type="EMBL" id="KQ414646">
    <property type="protein sequence ID" value="KOC66512.1"/>
    <property type="molecule type" value="Genomic_DNA"/>
</dbReference>
<feature type="compositionally biased region" description="Basic and acidic residues" evidence="5">
    <location>
        <begin position="1201"/>
        <end position="1235"/>
    </location>
</feature>
<name>A0A0L7R6J2_9HYME</name>
<feature type="compositionally biased region" description="Basic and acidic residues" evidence="5">
    <location>
        <begin position="1079"/>
        <end position="1093"/>
    </location>
</feature>
<feature type="compositionally biased region" description="Basic and acidic residues" evidence="5">
    <location>
        <begin position="1530"/>
        <end position="1546"/>
    </location>
</feature>
<dbReference type="InterPro" id="IPR051856">
    <property type="entry name" value="CSR-E3_Ligase_Protein"/>
</dbReference>
<evidence type="ECO:0000256" key="2">
    <source>
        <dbReference type="ARBA" id="ARBA00022692"/>
    </source>
</evidence>
<feature type="compositionally biased region" description="Basic and acidic residues" evidence="5">
    <location>
        <begin position="684"/>
        <end position="705"/>
    </location>
</feature>
<feature type="compositionally biased region" description="Basic and acidic residues" evidence="5">
    <location>
        <begin position="1031"/>
        <end position="1065"/>
    </location>
</feature>
<feature type="region of interest" description="Disordered" evidence="5">
    <location>
        <begin position="1319"/>
        <end position="1357"/>
    </location>
</feature>
<dbReference type="Pfam" id="PF07782">
    <property type="entry name" value="DC_STAMP"/>
    <property type="match status" value="1"/>
</dbReference>
<feature type="transmembrane region" description="Helical" evidence="6">
    <location>
        <begin position="378"/>
        <end position="398"/>
    </location>
</feature>
<keyword evidence="10" id="KW-1185">Reference proteome</keyword>
<evidence type="ECO:0000256" key="1">
    <source>
        <dbReference type="ARBA" id="ARBA00004141"/>
    </source>
</evidence>